<name>A0A1U8AUQ5_NELNU</name>
<feature type="region of interest" description="Disordered" evidence="1">
    <location>
        <begin position="178"/>
        <end position="199"/>
    </location>
</feature>
<evidence type="ECO:0000313" key="3">
    <source>
        <dbReference type="RefSeq" id="XP_010266908.1"/>
    </source>
</evidence>
<dbReference type="PANTHER" id="PTHR34779:SF1">
    <property type="entry name" value="OS09G0542900 PROTEIN"/>
    <property type="match status" value="1"/>
</dbReference>
<dbReference type="eggNOG" id="ENOG502RXP4">
    <property type="taxonomic scope" value="Eukaryota"/>
</dbReference>
<dbReference type="PANTHER" id="PTHR34779">
    <property type="entry name" value="OS09G0542900 PROTEIN"/>
    <property type="match status" value="1"/>
</dbReference>
<dbReference type="InterPro" id="IPR038796">
    <property type="entry name" value="At1g76070-like"/>
</dbReference>
<evidence type="ECO:0000313" key="2">
    <source>
        <dbReference type="Proteomes" id="UP000189703"/>
    </source>
</evidence>
<feature type="compositionally biased region" description="Acidic residues" evidence="1">
    <location>
        <begin position="181"/>
        <end position="199"/>
    </location>
</feature>
<dbReference type="KEGG" id="nnu:104604311"/>
<dbReference type="GeneID" id="104604311"/>
<proteinExistence type="predicted"/>
<keyword evidence="2" id="KW-1185">Reference proteome</keyword>
<dbReference type="Proteomes" id="UP000189703">
    <property type="component" value="Unplaced"/>
</dbReference>
<reference evidence="3" key="1">
    <citation type="submission" date="2025-08" db="UniProtKB">
        <authorList>
            <consortium name="RefSeq"/>
        </authorList>
    </citation>
    <scope>IDENTIFICATION</scope>
</reference>
<dbReference type="OMA" id="PQESTTC"/>
<dbReference type="OrthoDB" id="1926132at2759"/>
<dbReference type="RefSeq" id="XP_010266908.1">
    <property type="nucleotide sequence ID" value="XM_010268606.2"/>
</dbReference>
<feature type="region of interest" description="Disordered" evidence="1">
    <location>
        <begin position="24"/>
        <end position="47"/>
    </location>
</feature>
<gene>
    <name evidence="3" type="primary">LOC104604311</name>
</gene>
<dbReference type="AlphaFoldDB" id="A0A1U8AUQ5"/>
<protein>
    <submittedName>
        <fullName evidence="3">Uncharacterized protein At1g76070</fullName>
    </submittedName>
</protein>
<dbReference type="FunCoup" id="A0A1U8AUQ5">
    <property type="interactions" value="514"/>
</dbReference>
<sequence>MEKPAKKSMSRLLSFLPKATAVIFQNPPFSPGRDKRSENSSKFKSNIGKGFSGPIVSIIPVEARTKSKNGNFDSQEPTSPKVSCIGQIKNKKKMCRSKSKRVAPPPQDSRHVSVLPPRDTKKKPSSTIRSIFHGVRTGKRTVVSVDKKPEVADRAPSLGQMKRFASGRNAFANFDWRENESLDLDPDDEEMEESDGEDEVIVPHSAPIMIGGGRVASEPNKEINLWKRRTISPPAPLQLTKMGK</sequence>
<accession>A0A1U8AUQ5</accession>
<evidence type="ECO:0000256" key="1">
    <source>
        <dbReference type="SAM" id="MobiDB-lite"/>
    </source>
</evidence>
<feature type="compositionally biased region" description="Basic and acidic residues" evidence="1">
    <location>
        <begin position="32"/>
        <end position="41"/>
    </location>
</feature>
<feature type="region of interest" description="Disordered" evidence="1">
    <location>
        <begin position="93"/>
        <end position="125"/>
    </location>
</feature>
<organism evidence="2 3">
    <name type="scientific">Nelumbo nucifera</name>
    <name type="common">Sacred lotus</name>
    <dbReference type="NCBI Taxonomy" id="4432"/>
    <lineage>
        <taxon>Eukaryota</taxon>
        <taxon>Viridiplantae</taxon>
        <taxon>Streptophyta</taxon>
        <taxon>Embryophyta</taxon>
        <taxon>Tracheophyta</taxon>
        <taxon>Spermatophyta</taxon>
        <taxon>Magnoliopsida</taxon>
        <taxon>Proteales</taxon>
        <taxon>Nelumbonaceae</taxon>
        <taxon>Nelumbo</taxon>
    </lineage>
</organism>